<keyword evidence="2" id="KW-0812">Transmembrane</keyword>
<keyword evidence="2" id="KW-1133">Transmembrane helix</keyword>
<feature type="region of interest" description="Disordered" evidence="1">
    <location>
        <begin position="1"/>
        <end position="21"/>
    </location>
</feature>
<accession>A0A9P5N4N3</accession>
<reference evidence="3" key="1">
    <citation type="submission" date="2019-10" db="EMBL/GenBank/DDBJ databases">
        <authorList>
            <consortium name="DOE Joint Genome Institute"/>
            <person name="Kuo A."/>
            <person name="Miyauchi S."/>
            <person name="Kiss E."/>
            <person name="Drula E."/>
            <person name="Kohler A."/>
            <person name="Sanchez-Garcia M."/>
            <person name="Andreopoulos B."/>
            <person name="Barry K.W."/>
            <person name="Bonito G."/>
            <person name="Buee M."/>
            <person name="Carver A."/>
            <person name="Chen C."/>
            <person name="Cichocki N."/>
            <person name="Clum A."/>
            <person name="Culley D."/>
            <person name="Crous P.W."/>
            <person name="Fauchery L."/>
            <person name="Girlanda M."/>
            <person name="Hayes R."/>
            <person name="Keri Z."/>
            <person name="LaButti K."/>
            <person name="Lipzen A."/>
            <person name="Lombard V."/>
            <person name="Magnuson J."/>
            <person name="Maillard F."/>
            <person name="Morin E."/>
            <person name="Murat C."/>
            <person name="Nolan M."/>
            <person name="Ohm R."/>
            <person name="Pangilinan J."/>
            <person name="Pereira M."/>
            <person name="Perotto S."/>
            <person name="Peter M."/>
            <person name="Riley R."/>
            <person name="Sitrit Y."/>
            <person name="Stielow B."/>
            <person name="Szollosi G."/>
            <person name="Zifcakova L."/>
            <person name="Stursova M."/>
            <person name="Spatafora J.W."/>
            <person name="Tedersoo L."/>
            <person name="Vaario L.-M."/>
            <person name="Yamada A."/>
            <person name="Yan M."/>
            <person name="Wang P."/>
            <person name="Xu J."/>
            <person name="Bruns T."/>
            <person name="Baldrian P."/>
            <person name="Vilgalys R."/>
            <person name="Henrissat B."/>
            <person name="Grigoriev I.V."/>
            <person name="Hibbett D."/>
            <person name="Nagy L.G."/>
            <person name="Martin F.M."/>
        </authorList>
    </citation>
    <scope>NUCLEOTIDE SEQUENCE</scope>
    <source>
        <strain evidence="3">Prilba</strain>
    </source>
</reference>
<evidence type="ECO:0000313" key="4">
    <source>
        <dbReference type="Proteomes" id="UP000759537"/>
    </source>
</evidence>
<reference evidence="3" key="2">
    <citation type="journal article" date="2020" name="Nat. Commun.">
        <title>Large-scale genome sequencing of mycorrhizal fungi provides insights into the early evolution of symbiotic traits.</title>
        <authorList>
            <person name="Miyauchi S."/>
            <person name="Kiss E."/>
            <person name="Kuo A."/>
            <person name="Drula E."/>
            <person name="Kohler A."/>
            <person name="Sanchez-Garcia M."/>
            <person name="Morin E."/>
            <person name="Andreopoulos B."/>
            <person name="Barry K.W."/>
            <person name="Bonito G."/>
            <person name="Buee M."/>
            <person name="Carver A."/>
            <person name="Chen C."/>
            <person name="Cichocki N."/>
            <person name="Clum A."/>
            <person name="Culley D."/>
            <person name="Crous P.W."/>
            <person name="Fauchery L."/>
            <person name="Girlanda M."/>
            <person name="Hayes R.D."/>
            <person name="Keri Z."/>
            <person name="LaButti K."/>
            <person name="Lipzen A."/>
            <person name="Lombard V."/>
            <person name="Magnuson J."/>
            <person name="Maillard F."/>
            <person name="Murat C."/>
            <person name="Nolan M."/>
            <person name="Ohm R.A."/>
            <person name="Pangilinan J."/>
            <person name="Pereira M.F."/>
            <person name="Perotto S."/>
            <person name="Peter M."/>
            <person name="Pfister S."/>
            <person name="Riley R."/>
            <person name="Sitrit Y."/>
            <person name="Stielow J.B."/>
            <person name="Szollosi G."/>
            <person name="Zifcakova L."/>
            <person name="Stursova M."/>
            <person name="Spatafora J.W."/>
            <person name="Tedersoo L."/>
            <person name="Vaario L.M."/>
            <person name="Yamada A."/>
            <person name="Yan M."/>
            <person name="Wang P."/>
            <person name="Xu J."/>
            <person name="Bruns T."/>
            <person name="Baldrian P."/>
            <person name="Vilgalys R."/>
            <person name="Dunand C."/>
            <person name="Henrissat B."/>
            <person name="Grigoriev I.V."/>
            <person name="Hibbett D."/>
            <person name="Nagy L.G."/>
            <person name="Martin F.M."/>
        </authorList>
    </citation>
    <scope>NUCLEOTIDE SEQUENCE</scope>
    <source>
        <strain evidence="3">Prilba</strain>
    </source>
</reference>
<evidence type="ECO:0000256" key="1">
    <source>
        <dbReference type="SAM" id="MobiDB-lite"/>
    </source>
</evidence>
<dbReference type="OrthoDB" id="5340910at2759"/>
<evidence type="ECO:0000313" key="3">
    <source>
        <dbReference type="EMBL" id="KAF8486012.1"/>
    </source>
</evidence>
<organism evidence="3 4">
    <name type="scientific">Russula ochroleuca</name>
    <dbReference type="NCBI Taxonomy" id="152965"/>
    <lineage>
        <taxon>Eukaryota</taxon>
        <taxon>Fungi</taxon>
        <taxon>Dikarya</taxon>
        <taxon>Basidiomycota</taxon>
        <taxon>Agaricomycotina</taxon>
        <taxon>Agaricomycetes</taxon>
        <taxon>Russulales</taxon>
        <taxon>Russulaceae</taxon>
        <taxon>Russula</taxon>
    </lineage>
</organism>
<keyword evidence="2" id="KW-0472">Membrane</keyword>
<evidence type="ECO:0000256" key="2">
    <source>
        <dbReference type="SAM" id="Phobius"/>
    </source>
</evidence>
<gene>
    <name evidence="3" type="ORF">DFH94DRAFT_709664</name>
</gene>
<dbReference type="EMBL" id="WHVB01000002">
    <property type="protein sequence ID" value="KAF8486012.1"/>
    <property type="molecule type" value="Genomic_DNA"/>
</dbReference>
<dbReference type="AlphaFoldDB" id="A0A9P5N4N3"/>
<sequence length="294" mass="31570">MAPYTQIVSRDDTTVGGSESSPMTPEIIGGLAFAGAILLSVCVWLGIHLYRKRSRETRDLIVKGVISEGDEKAVSPRITVKGPPGHFSRDQLTASIVLPHQNIIRPDVTKDDIMRYHMASGTMTRPFSSAANTLVPPLSPRGPVSSRPISIVSFQSAAGGGTSPRRTSFFSFGNRPSSVASSVVSNVSSMFGVEGRKIRQLFTPVLPDEFVLSLGEKVTLVRAFDDGWCIVGRDSPIKAGDVEMGAVPAWCFVKPVKGLKASRPMRTSSLGVTVQIDAGPGFSSREECISWSNF</sequence>
<proteinExistence type="predicted"/>
<dbReference type="Proteomes" id="UP000759537">
    <property type="component" value="Unassembled WGS sequence"/>
</dbReference>
<evidence type="ECO:0008006" key="5">
    <source>
        <dbReference type="Google" id="ProtNLM"/>
    </source>
</evidence>
<keyword evidence="4" id="KW-1185">Reference proteome</keyword>
<feature type="transmembrane region" description="Helical" evidence="2">
    <location>
        <begin position="27"/>
        <end position="50"/>
    </location>
</feature>
<protein>
    <recommendedName>
        <fullName evidence="5">SH3 domain-containing protein</fullName>
    </recommendedName>
</protein>
<comment type="caution">
    <text evidence="3">The sequence shown here is derived from an EMBL/GenBank/DDBJ whole genome shotgun (WGS) entry which is preliminary data.</text>
</comment>
<name>A0A9P5N4N3_9AGAM</name>